<reference evidence="4 5" key="1">
    <citation type="journal article" date="2007" name="PLoS Biol.">
        <title>Evolution of symbiotic bacteria in the distal human intestine.</title>
        <authorList>
            <person name="Xu J."/>
            <person name="Mahowald M.A."/>
            <person name="Ley R.E."/>
            <person name="Lozupone C.A."/>
            <person name="Hamady M."/>
            <person name="Martens E.C."/>
            <person name="Henrissat B."/>
            <person name="Coutinho P.M."/>
            <person name="Minx P."/>
            <person name="Latreille P."/>
            <person name="Cordum H."/>
            <person name="Van Brunt A."/>
            <person name="Kim K."/>
            <person name="Fulton R.S."/>
            <person name="Fulton L.A."/>
            <person name="Clifton S.W."/>
            <person name="Wilson R.K."/>
            <person name="Knight R.D."/>
            <person name="Gordon J.I."/>
        </authorList>
    </citation>
    <scope>NUCLEOTIDE SEQUENCE [LARGE SCALE GENOMIC DNA]</scope>
    <source>
        <strain evidence="5">ATCC 8503 / DSM 20701 / CIP 104284 / JCM 5825 / NCTC 11152</strain>
    </source>
</reference>
<dbReference type="InterPro" id="IPR010992">
    <property type="entry name" value="IHF-like_DNA-bd_dom_sf"/>
</dbReference>
<evidence type="ECO:0000313" key="4">
    <source>
        <dbReference type="EMBL" id="ABR43267.1"/>
    </source>
</evidence>
<accession>A6LC53</accession>
<dbReference type="DNASU" id="5306665"/>
<proteinExistence type="predicted"/>
<keyword evidence="1" id="KW-0238">DNA-binding</keyword>
<dbReference type="STRING" id="435591.BDI_1512"/>
<evidence type="ECO:0000256" key="2">
    <source>
        <dbReference type="SAM" id="MobiDB-lite"/>
    </source>
</evidence>
<evidence type="ECO:0000259" key="3">
    <source>
        <dbReference type="Pfam" id="PF18291"/>
    </source>
</evidence>
<dbReference type="InterPro" id="IPR041607">
    <property type="entry name" value="HU-HIG"/>
</dbReference>
<dbReference type="Proteomes" id="UP000000566">
    <property type="component" value="Chromosome"/>
</dbReference>
<feature type="region of interest" description="Disordered" evidence="2">
    <location>
        <begin position="275"/>
        <end position="294"/>
    </location>
</feature>
<name>A6LC53_PARD8</name>
<keyword evidence="5" id="KW-1185">Reference proteome</keyword>
<feature type="domain" description="HU" evidence="3">
    <location>
        <begin position="144"/>
        <end position="241"/>
    </location>
</feature>
<dbReference type="Pfam" id="PF18291">
    <property type="entry name" value="HU-HIG"/>
    <property type="match status" value="1"/>
</dbReference>
<dbReference type="PaxDb" id="435591-BDI_1512"/>
<dbReference type="SUPFAM" id="SSF47729">
    <property type="entry name" value="IHF-like DNA-binding proteins"/>
    <property type="match status" value="1"/>
</dbReference>
<dbReference type="EMBL" id="CP000140">
    <property type="protein sequence ID" value="ABR43267.1"/>
    <property type="molecule type" value="Genomic_DNA"/>
</dbReference>
<dbReference type="AlphaFoldDB" id="A6LC53"/>
<dbReference type="GO" id="GO:0003677">
    <property type="term" value="F:DNA binding"/>
    <property type="evidence" value="ECO:0007669"/>
    <property type="project" value="UniProtKB-KW"/>
</dbReference>
<dbReference type="KEGG" id="pdi:BDI_1512"/>
<sequence>MERKTDSIDLAPLFHPDTIRLSRLAERLDDGPYHGGRIDPLALVITQREEATGQAGIDRYPMLQLAVGRAGMQVGQVDLGQLHPPVRSYLECRFHILKIVNLRHISIISRRNNSPEITLSHPKRQSPHALPYLCINIKKQHIMIRYKKYQNKNEKNVTTFNKWYARAVCEETVDIAALAEHMSTHNTPFSTGAIHGMLKDMVNCIKELLMDGKNVKIDDLGIFSVGIRSKGAVTPEDFSTQGNIIGVRLRARATGNLSSASLKLTAKLREYTEYSNGEVTPGGGGGDSESPDEI</sequence>
<dbReference type="eggNOG" id="COG0776">
    <property type="taxonomic scope" value="Bacteria"/>
</dbReference>
<protein>
    <recommendedName>
        <fullName evidence="3">HU domain-containing protein</fullName>
    </recommendedName>
</protein>
<evidence type="ECO:0000256" key="1">
    <source>
        <dbReference type="ARBA" id="ARBA00023125"/>
    </source>
</evidence>
<dbReference type="HOGENOM" id="CLU_946097_0_0_10"/>
<gene>
    <name evidence="4" type="ordered locus">BDI_1512</name>
</gene>
<evidence type="ECO:0000313" key="5">
    <source>
        <dbReference type="Proteomes" id="UP000000566"/>
    </source>
</evidence>
<organism evidence="4 5">
    <name type="scientific">Parabacteroides distasonis (strain ATCC 8503 / DSM 20701 / CIP 104284 / JCM 5825 / NCTC 11152)</name>
    <dbReference type="NCBI Taxonomy" id="435591"/>
    <lineage>
        <taxon>Bacteria</taxon>
        <taxon>Pseudomonadati</taxon>
        <taxon>Bacteroidota</taxon>
        <taxon>Bacteroidia</taxon>
        <taxon>Bacteroidales</taxon>
        <taxon>Tannerellaceae</taxon>
        <taxon>Parabacteroides</taxon>
    </lineage>
</organism>